<keyword evidence="3" id="KW-1185">Reference proteome</keyword>
<feature type="region of interest" description="Disordered" evidence="1">
    <location>
        <begin position="1"/>
        <end position="39"/>
    </location>
</feature>
<feature type="region of interest" description="Disordered" evidence="1">
    <location>
        <begin position="135"/>
        <end position="170"/>
    </location>
</feature>
<evidence type="ECO:0000313" key="3">
    <source>
        <dbReference type="Proteomes" id="UP000076874"/>
    </source>
</evidence>
<dbReference type="Proteomes" id="UP000076874">
    <property type="component" value="Unassembled WGS sequence"/>
</dbReference>
<gene>
    <name evidence="2" type="ORF">SPI_04503</name>
</gene>
<evidence type="ECO:0000313" key="2">
    <source>
        <dbReference type="EMBL" id="OAA61644.1"/>
    </source>
</evidence>
<sequence>MCEDKDGKDAFASKDVEASVENDTLHMGPNAAGNGDGDDDGAVVVGELNGVVYVDDGVKWGVLGVGKEMKDDMVDDPVAMPVAISGMTENGGQNSERPLVGPFVTAATDASGAPSGSPNGRYGAVKRSFCCITPKTRRPASSTPYGPATSRKDVSVPAMSSASSASSTRAATFGNVRLAANSKSR</sequence>
<accession>A0A167UJR9</accession>
<feature type="compositionally biased region" description="Low complexity" evidence="1">
    <location>
        <begin position="155"/>
        <end position="170"/>
    </location>
</feature>
<reference evidence="2 3" key="1">
    <citation type="journal article" date="2016" name="Genome Biol. Evol.">
        <title>Divergent and convergent evolution of fungal pathogenicity.</title>
        <authorList>
            <person name="Shang Y."/>
            <person name="Xiao G."/>
            <person name="Zheng P."/>
            <person name="Cen K."/>
            <person name="Zhan S."/>
            <person name="Wang C."/>
        </authorList>
    </citation>
    <scope>NUCLEOTIDE SEQUENCE [LARGE SCALE GENOMIC DNA]</scope>
    <source>
        <strain evidence="2 3">RCEF 264</strain>
    </source>
</reference>
<comment type="caution">
    <text evidence="2">The sequence shown here is derived from an EMBL/GenBank/DDBJ whole genome shotgun (WGS) entry which is preliminary data.</text>
</comment>
<proteinExistence type="predicted"/>
<protein>
    <submittedName>
        <fullName evidence="2">Uncharacterized protein</fullName>
    </submittedName>
</protein>
<organism evidence="2 3">
    <name type="scientific">Niveomyces insectorum RCEF 264</name>
    <dbReference type="NCBI Taxonomy" id="1081102"/>
    <lineage>
        <taxon>Eukaryota</taxon>
        <taxon>Fungi</taxon>
        <taxon>Dikarya</taxon>
        <taxon>Ascomycota</taxon>
        <taxon>Pezizomycotina</taxon>
        <taxon>Sordariomycetes</taxon>
        <taxon>Hypocreomycetidae</taxon>
        <taxon>Hypocreales</taxon>
        <taxon>Cordycipitaceae</taxon>
        <taxon>Niveomyces</taxon>
    </lineage>
</organism>
<dbReference type="AlphaFoldDB" id="A0A167UJR9"/>
<evidence type="ECO:0000256" key="1">
    <source>
        <dbReference type="SAM" id="MobiDB-lite"/>
    </source>
</evidence>
<feature type="compositionally biased region" description="Basic and acidic residues" evidence="1">
    <location>
        <begin position="1"/>
        <end position="17"/>
    </location>
</feature>
<dbReference type="EMBL" id="AZHD01000007">
    <property type="protein sequence ID" value="OAA61644.1"/>
    <property type="molecule type" value="Genomic_DNA"/>
</dbReference>
<name>A0A167UJR9_9HYPO</name>